<dbReference type="Proteomes" id="UP000837801">
    <property type="component" value="Unassembled WGS sequence"/>
</dbReference>
<dbReference type="GO" id="GO:0071986">
    <property type="term" value="C:Ragulator complex"/>
    <property type="evidence" value="ECO:0007669"/>
    <property type="project" value="InterPro"/>
</dbReference>
<evidence type="ECO:0000313" key="1">
    <source>
        <dbReference type="EMBL" id="CAH2355644.1"/>
    </source>
</evidence>
<dbReference type="InterPro" id="IPR020233">
    <property type="entry name" value="Slm4"/>
</dbReference>
<dbReference type="OrthoDB" id="4074735at2759"/>
<sequence length="144" mass="15961">MLQSKQISKVLTQGLRAASVKTSTSSPFAISLLSKSGLPLTTVTSLDEAVSEISTDNLKIYSLLAVNNFQSENVEDWTLLEFEFGIKAIIEKVKYDSEQDQEDQESTLYVVVFYNGDFPDAVAKLKLDNINAALSEGLKGYRRE</sequence>
<evidence type="ECO:0000313" key="2">
    <source>
        <dbReference type="Proteomes" id="UP000837801"/>
    </source>
</evidence>
<organism evidence="1 2">
    <name type="scientific">[Candida] railenensis</name>
    <dbReference type="NCBI Taxonomy" id="45579"/>
    <lineage>
        <taxon>Eukaryota</taxon>
        <taxon>Fungi</taxon>
        <taxon>Dikarya</taxon>
        <taxon>Ascomycota</taxon>
        <taxon>Saccharomycotina</taxon>
        <taxon>Pichiomycetes</taxon>
        <taxon>Debaryomycetaceae</taxon>
        <taxon>Kurtzmaniella</taxon>
    </lineage>
</organism>
<protein>
    <submittedName>
        <fullName evidence="1">Uncharacterized protein</fullName>
    </submittedName>
</protein>
<reference evidence="1" key="1">
    <citation type="submission" date="2022-03" db="EMBL/GenBank/DDBJ databases">
        <authorList>
            <person name="Legras J.-L."/>
            <person name="Devillers H."/>
            <person name="Grondin C."/>
        </authorList>
    </citation>
    <scope>NUCLEOTIDE SEQUENCE</scope>
    <source>
        <strain evidence="1">CLIB 1423</strain>
    </source>
</reference>
<dbReference type="AlphaFoldDB" id="A0A9P0W007"/>
<keyword evidence="2" id="KW-1185">Reference proteome</keyword>
<dbReference type="EMBL" id="CAKXYY010000030">
    <property type="protein sequence ID" value="CAH2355644.1"/>
    <property type="molecule type" value="Genomic_DNA"/>
</dbReference>
<proteinExistence type="predicted"/>
<gene>
    <name evidence="1" type="ORF">CLIB1423_30S00540</name>
</gene>
<dbReference type="Pfam" id="PF16818">
    <property type="entry name" value="SLM4"/>
    <property type="match status" value="1"/>
</dbReference>
<name>A0A9P0W007_9ASCO</name>
<accession>A0A9P0W007</accession>
<comment type="caution">
    <text evidence="1">The sequence shown here is derived from an EMBL/GenBank/DDBJ whole genome shotgun (WGS) entry which is preliminary data.</text>
</comment>
<dbReference type="GO" id="GO:0007165">
    <property type="term" value="P:signal transduction"/>
    <property type="evidence" value="ECO:0007669"/>
    <property type="project" value="InterPro"/>
</dbReference>